<proteinExistence type="predicted"/>
<organism evidence="1 2">
    <name type="scientific">Portunus trituberculatus</name>
    <name type="common">Swimming crab</name>
    <name type="synonym">Neptunus trituberculatus</name>
    <dbReference type="NCBI Taxonomy" id="210409"/>
    <lineage>
        <taxon>Eukaryota</taxon>
        <taxon>Metazoa</taxon>
        <taxon>Ecdysozoa</taxon>
        <taxon>Arthropoda</taxon>
        <taxon>Crustacea</taxon>
        <taxon>Multicrustacea</taxon>
        <taxon>Malacostraca</taxon>
        <taxon>Eumalacostraca</taxon>
        <taxon>Eucarida</taxon>
        <taxon>Decapoda</taxon>
        <taxon>Pleocyemata</taxon>
        <taxon>Brachyura</taxon>
        <taxon>Eubrachyura</taxon>
        <taxon>Portunoidea</taxon>
        <taxon>Portunidae</taxon>
        <taxon>Portuninae</taxon>
        <taxon>Portunus</taxon>
    </lineage>
</organism>
<accession>A0A5B7CX69</accession>
<protein>
    <submittedName>
        <fullName evidence="1">Uncharacterized protein</fullName>
    </submittedName>
</protein>
<evidence type="ECO:0000313" key="1">
    <source>
        <dbReference type="EMBL" id="MPC14010.1"/>
    </source>
</evidence>
<dbReference type="Proteomes" id="UP000324222">
    <property type="component" value="Unassembled WGS sequence"/>
</dbReference>
<comment type="caution">
    <text evidence="1">The sequence shown here is derived from an EMBL/GenBank/DDBJ whole genome shotgun (WGS) entry which is preliminary data.</text>
</comment>
<keyword evidence="2" id="KW-1185">Reference proteome</keyword>
<reference evidence="1 2" key="1">
    <citation type="submission" date="2019-05" db="EMBL/GenBank/DDBJ databases">
        <title>Another draft genome of Portunus trituberculatus and its Hox gene families provides insights of decapod evolution.</title>
        <authorList>
            <person name="Jeong J.-H."/>
            <person name="Song I."/>
            <person name="Kim S."/>
            <person name="Choi T."/>
            <person name="Kim D."/>
            <person name="Ryu S."/>
            <person name="Kim W."/>
        </authorList>
    </citation>
    <scope>NUCLEOTIDE SEQUENCE [LARGE SCALE GENOMIC DNA]</scope>
    <source>
        <tissue evidence="1">Muscle</tissue>
    </source>
</reference>
<gene>
    <name evidence="1" type="ORF">E2C01_006763</name>
</gene>
<evidence type="ECO:0000313" key="2">
    <source>
        <dbReference type="Proteomes" id="UP000324222"/>
    </source>
</evidence>
<dbReference type="EMBL" id="VSRR010000322">
    <property type="protein sequence ID" value="MPC14010.1"/>
    <property type="molecule type" value="Genomic_DNA"/>
</dbReference>
<dbReference type="AlphaFoldDB" id="A0A5B7CX69"/>
<name>A0A5B7CX69_PORTR</name>
<sequence>MFTSQIAASGEKVDQIYEALKSLTAHHSALPAPLLGGRRSTVTKRQNISPRWASLIPGSRVVVNRAAHETHDTREGPFTLYLTTHSLPLRSVGSLGRQGNYVTEGSSGPGGRGLPAGRIFKAASFCGLVRLCNVFSQRFTLLKAWPLINDISNSNRCELASGDDERRAAAGRYP</sequence>